<sequence length="94" mass="9664">MLVDPEILRVLAGQVDAASATVREADVGDKTSSAADGLPGSTTRWAVRLVGAHLAERAEAIAANLTELGRAVRGAGEGYEVTDAELAGSLDEIF</sequence>
<reference evidence="1 2" key="1">
    <citation type="journal article" date="2019" name="Emerg. Microbes Infect.">
        <title>Comprehensive subspecies identification of 175 nontuberculous mycobacteria species based on 7547 genomic profiles.</title>
        <authorList>
            <person name="Matsumoto Y."/>
            <person name="Kinjo T."/>
            <person name="Motooka D."/>
            <person name="Nabeya D."/>
            <person name="Jung N."/>
            <person name="Uechi K."/>
            <person name="Horii T."/>
            <person name="Iida T."/>
            <person name="Fujita J."/>
            <person name="Nakamura S."/>
        </authorList>
    </citation>
    <scope>NUCLEOTIDE SEQUENCE [LARGE SCALE GENOMIC DNA]</scope>
    <source>
        <strain evidence="1 2">JCM 6370</strain>
    </source>
</reference>
<name>A0A7I7UGX5_MYCPV</name>
<gene>
    <name evidence="1" type="ORF">MPUL_17030</name>
</gene>
<dbReference type="Pfam" id="PF10824">
    <property type="entry name" value="T7SS_ESX_EspC"/>
    <property type="match status" value="1"/>
</dbReference>
<dbReference type="EMBL" id="AP022599">
    <property type="protein sequence ID" value="BBY80545.1"/>
    <property type="molecule type" value="Genomic_DNA"/>
</dbReference>
<evidence type="ECO:0000313" key="1">
    <source>
        <dbReference type="EMBL" id="BBY80545.1"/>
    </source>
</evidence>
<dbReference type="Proteomes" id="UP000467252">
    <property type="component" value="Chromosome"/>
</dbReference>
<evidence type="ECO:0008006" key="3">
    <source>
        <dbReference type="Google" id="ProtNLM"/>
    </source>
</evidence>
<dbReference type="AlphaFoldDB" id="A0A7I7UGX5"/>
<proteinExistence type="predicted"/>
<dbReference type="InterPro" id="IPR022536">
    <property type="entry name" value="EspC"/>
</dbReference>
<accession>A0A7I7UGX5</accession>
<organism evidence="1 2">
    <name type="scientific">Mycolicibacterium pulveris</name>
    <name type="common">Mycobacterium pulveris</name>
    <dbReference type="NCBI Taxonomy" id="36813"/>
    <lineage>
        <taxon>Bacteria</taxon>
        <taxon>Bacillati</taxon>
        <taxon>Actinomycetota</taxon>
        <taxon>Actinomycetes</taxon>
        <taxon>Mycobacteriales</taxon>
        <taxon>Mycobacteriaceae</taxon>
        <taxon>Mycolicibacterium</taxon>
    </lineage>
</organism>
<protein>
    <recommendedName>
        <fullName evidence="3">ESX-1 secretion-associated protein</fullName>
    </recommendedName>
</protein>
<keyword evidence="2" id="KW-1185">Reference proteome</keyword>
<evidence type="ECO:0000313" key="2">
    <source>
        <dbReference type="Proteomes" id="UP000467252"/>
    </source>
</evidence>
<dbReference type="GO" id="GO:0009306">
    <property type="term" value="P:protein secretion"/>
    <property type="evidence" value="ECO:0007669"/>
    <property type="project" value="InterPro"/>
</dbReference>
<dbReference type="RefSeq" id="WP_163899347.1">
    <property type="nucleotide sequence ID" value="NZ_AP022599.1"/>
</dbReference>